<keyword evidence="1" id="KW-0812">Transmembrane</keyword>
<keyword evidence="3" id="KW-1185">Reference proteome</keyword>
<feature type="transmembrane region" description="Helical" evidence="1">
    <location>
        <begin position="55"/>
        <end position="78"/>
    </location>
</feature>
<name>A0A1G7UET7_9FLAO</name>
<dbReference type="EMBL" id="FNBH01000004">
    <property type="protein sequence ID" value="SDG45993.1"/>
    <property type="molecule type" value="Genomic_DNA"/>
</dbReference>
<organism evidence="2 3">
    <name type="scientific">Epilithonimonas hungarica</name>
    <dbReference type="NCBI Taxonomy" id="454006"/>
    <lineage>
        <taxon>Bacteria</taxon>
        <taxon>Pseudomonadati</taxon>
        <taxon>Bacteroidota</taxon>
        <taxon>Flavobacteriia</taxon>
        <taxon>Flavobacteriales</taxon>
        <taxon>Weeksellaceae</taxon>
        <taxon>Chryseobacterium group</taxon>
        <taxon>Epilithonimonas</taxon>
    </lineage>
</organism>
<sequence>MSSLDIPVNKNEWYAMDAIHKIEDRTDIDECEKKVLKERVKQDRENAKRVSNDAFQIQVIAFGVIIIQIFLLVFIVLIPSKNHIKPS</sequence>
<keyword evidence="1" id="KW-0472">Membrane</keyword>
<gene>
    <name evidence="2" type="ORF">SAMN05421825_3417</name>
</gene>
<evidence type="ECO:0000256" key="1">
    <source>
        <dbReference type="SAM" id="Phobius"/>
    </source>
</evidence>
<reference evidence="3" key="1">
    <citation type="submission" date="2016-10" db="EMBL/GenBank/DDBJ databases">
        <authorList>
            <person name="Varghese N."/>
            <person name="Submissions S."/>
        </authorList>
    </citation>
    <scope>NUCLEOTIDE SEQUENCE [LARGE SCALE GENOMIC DNA]</scope>
    <source>
        <strain evidence="3">DSM 19684</strain>
    </source>
</reference>
<dbReference type="STRING" id="454006.SAMN05421825_3417"/>
<dbReference type="RefSeq" id="WP_089874627.1">
    <property type="nucleotide sequence ID" value="NZ_FNBH01000004.1"/>
</dbReference>
<keyword evidence="1" id="KW-1133">Transmembrane helix</keyword>
<evidence type="ECO:0000313" key="3">
    <source>
        <dbReference type="Proteomes" id="UP000199203"/>
    </source>
</evidence>
<dbReference type="OrthoDB" id="710499at2"/>
<accession>A0A1G7UET7</accession>
<proteinExistence type="predicted"/>
<dbReference type="AlphaFoldDB" id="A0A1G7UET7"/>
<evidence type="ECO:0008006" key="4">
    <source>
        <dbReference type="Google" id="ProtNLM"/>
    </source>
</evidence>
<evidence type="ECO:0000313" key="2">
    <source>
        <dbReference type="EMBL" id="SDG45993.1"/>
    </source>
</evidence>
<dbReference type="Proteomes" id="UP000199203">
    <property type="component" value="Unassembled WGS sequence"/>
</dbReference>
<protein>
    <recommendedName>
        <fullName evidence="4">GOLD domain-containing protein</fullName>
    </recommendedName>
</protein>